<dbReference type="InterPro" id="IPR036691">
    <property type="entry name" value="Endo/exonu/phosph_ase_sf"/>
</dbReference>
<dbReference type="Gene3D" id="3.60.10.10">
    <property type="entry name" value="Endonuclease/exonuclease/phosphatase"/>
    <property type="match status" value="1"/>
</dbReference>
<dbReference type="Proteomes" id="UP001516400">
    <property type="component" value="Unassembled WGS sequence"/>
</dbReference>
<gene>
    <name evidence="1" type="ORF">HHI36_019849</name>
</gene>
<reference evidence="1 2" key="1">
    <citation type="journal article" date="2021" name="BMC Biol.">
        <title>Horizontally acquired antibacterial genes associated with adaptive radiation of ladybird beetles.</title>
        <authorList>
            <person name="Li H.S."/>
            <person name="Tang X.F."/>
            <person name="Huang Y.H."/>
            <person name="Xu Z.Y."/>
            <person name="Chen M.L."/>
            <person name="Du X.Y."/>
            <person name="Qiu B.Y."/>
            <person name="Chen P.T."/>
            <person name="Zhang W."/>
            <person name="Slipinski A."/>
            <person name="Escalona H.E."/>
            <person name="Waterhouse R.M."/>
            <person name="Zwick A."/>
            <person name="Pang H."/>
        </authorList>
    </citation>
    <scope>NUCLEOTIDE SEQUENCE [LARGE SCALE GENOMIC DNA]</scope>
    <source>
        <strain evidence="1">SYSU2018</strain>
    </source>
</reference>
<name>A0ABD2N8Z0_9CUCU</name>
<evidence type="ECO:0000313" key="2">
    <source>
        <dbReference type="Proteomes" id="UP001516400"/>
    </source>
</evidence>
<proteinExistence type="predicted"/>
<dbReference type="AlphaFoldDB" id="A0ABD2N8Z0"/>
<accession>A0ABD2N8Z0</accession>
<comment type="caution">
    <text evidence="1">The sequence shown here is derived from an EMBL/GenBank/DDBJ whole genome shotgun (WGS) entry which is preliminary data.</text>
</comment>
<evidence type="ECO:0000313" key="1">
    <source>
        <dbReference type="EMBL" id="KAL3275077.1"/>
    </source>
</evidence>
<keyword evidence="2" id="KW-1185">Reference proteome</keyword>
<protein>
    <submittedName>
        <fullName evidence="1">Uncharacterized protein</fullName>
    </submittedName>
</protein>
<sequence>MVKYSNTITDLPVYQSEEQNSTVLYFNAQSIRNKSVVFLLEVIKQDAKVVAENWLESGEECFFEFRGYNSLYASRPKQGGGAGIIVKENYEFREMSRLQENCSMLFVHIKEVNSTIGGI</sequence>
<organism evidence="1 2">
    <name type="scientific">Cryptolaemus montrouzieri</name>
    <dbReference type="NCBI Taxonomy" id="559131"/>
    <lineage>
        <taxon>Eukaryota</taxon>
        <taxon>Metazoa</taxon>
        <taxon>Ecdysozoa</taxon>
        <taxon>Arthropoda</taxon>
        <taxon>Hexapoda</taxon>
        <taxon>Insecta</taxon>
        <taxon>Pterygota</taxon>
        <taxon>Neoptera</taxon>
        <taxon>Endopterygota</taxon>
        <taxon>Coleoptera</taxon>
        <taxon>Polyphaga</taxon>
        <taxon>Cucujiformia</taxon>
        <taxon>Coccinelloidea</taxon>
        <taxon>Coccinellidae</taxon>
        <taxon>Scymninae</taxon>
        <taxon>Scymnini</taxon>
        <taxon>Cryptolaemus</taxon>
    </lineage>
</organism>
<dbReference type="EMBL" id="JABFTP020000083">
    <property type="protein sequence ID" value="KAL3275077.1"/>
    <property type="molecule type" value="Genomic_DNA"/>
</dbReference>